<dbReference type="Proteomes" id="UP001190700">
    <property type="component" value="Unassembled WGS sequence"/>
</dbReference>
<sequence length="143" mass="15133">MYVAGDASSTCFQIPSTPLDTESKMYAVITHPSLEHIRMVSSQGTPDLQWIFNGDEFLGSTLCGFQPGVTLLEGEGVYSGDIPASVFNVTVTALHPPPPPPPQPPLPLPPLPPLPPPPPLPASPPPPSLLRRRPSAPPTTFSV</sequence>
<organism evidence="2 3">
    <name type="scientific">Cymbomonas tetramitiformis</name>
    <dbReference type="NCBI Taxonomy" id="36881"/>
    <lineage>
        <taxon>Eukaryota</taxon>
        <taxon>Viridiplantae</taxon>
        <taxon>Chlorophyta</taxon>
        <taxon>Pyramimonadophyceae</taxon>
        <taxon>Pyramimonadales</taxon>
        <taxon>Pyramimonadaceae</taxon>
        <taxon>Cymbomonas</taxon>
    </lineage>
</organism>
<accession>A0AAE0C809</accession>
<gene>
    <name evidence="2" type="ORF">CYMTET_40452</name>
</gene>
<comment type="caution">
    <text evidence="2">The sequence shown here is derived from an EMBL/GenBank/DDBJ whole genome shotgun (WGS) entry which is preliminary data.</text>
</comment>
<name>A0AAE0C809_9CHLO</name>
<evidence type="ECO:0000313" key="2">
    <source>
        <dbReference type="EMBL" id="KAK3250156.1"/>
    </source>
</evidence>
<proteinExistence type="predicted"/>
<reference evidence="2 3" key="1">
    <citation type="journal article" date="2015" name="Genome Biol. Evol.">
        <title>Comparative Genomics of a Bacterivorous Green Alga Reveals Evolutionary Causalities and Consequences of Phago-Mixotrophic Mode of Nutrition.</title>
        <authorList>
            <person name="Burns J.A."/>
            <person name="Paasch A."/>
            <person name="Narechania A."/>
            <person name="Kim E."/>
        </authorList>
    </citation>
    <scope>NUCLEOTIDE SEQUENCE [LARGE SCALE GENOMIC DNA]</scope>
    <source>
        <strain evidence="2 3">PLY_AMNH</strain>
    </source>
</reference>
<feature type="compositionally biased region" description="Pro residues" evidence="1">
    <location>
        <begin position="95"/>
        <end position="128"/>
    </location>
</feature>
<dbReference type="EMBL" id="LGRX02026879">
    <property type="protein sequence ID" value="KAK3250156.1"/>
    <property type="molecule type" value="Genomic_DNA"/>
</dbReference>
<evidence type="ECO:0000256" key="1">
    <source>
        <dbReference type="SAM" id="MobiDB-lite"/>
    </source>
</evidence>
<evidence type="ECO:0000313" key="3">
    <source>
        <dbReference type="Proteomes" id="UP001190700"/>
    </source>
</evidence>
<dbReference type="AlphaFoldDB" id="A0AAE0C809"/>
<feature type="region of interest" description="Disordered" evidence="1">
    <location>
        <begin position="93"/>
        <end position="143"/>
    </location>
</feature>
<protein>
    <submittedName>
        <fullName evidence="2">Uncharacterized protein</fullName>
    </submittedName>
</protein>
<keyword evidence="3" id="KW-1185">Reference proteome</keyword>